<accession>A0A0F9LL88</accession>
<sequence length="101" mass="11133">MVGVWQAACAALGSILATGTVAWFSFGNETVTQDQMVAFVAKEIHTERLLLKQTTDSLDRLSGKLDLFVTEQSQYRTQQAETNGKLGALIEELRKRRVGGM</sequence>
<comment type="caution">
    <text evidence="1">The sequence shown here is derived from an EMBL/GenBank/DDBJ whole genome shotgun (WGS) entry which is preliminary data.</text>
</comment>
<gene>
    <name evidence="1" type="ORF">LCGC14_1184750</name>
</gene>
<protein>
    <submittedName>
        <fullName evidence="1">Uncharacterized protein</fullName>
    </submittedName>
</protein>
<dbReference type="EMBL" id="LAZR01005962">
    <property type="protein sequence ID" value="KKM95779.1"/>
    <property type="molecule type" value="Genomic_DNA"/>
</dbReference>
<evidence type="ECO:0000313" key="1">
    <source>
        <dbReference type="EMBL" id="KKM95779.1"/>
    </source>
</evidence>
<reference evidence="1" key="1">
    <citation type="journal article" date="2015" name="Nature">
        <title>Complex archaea that bridge the gap between prokaryotes and eukaryotes.</title>
        <authorList>
            <person name="Spang A."/>
            <person name="Saw J.H."/>
            <person name="Jorgensen S.L."/>
            <person name="Zaremba-Niedzwiedzka K."/>
            <person name="Martijn J."/>
            <person name="Lind A.E."/>
            <person name="van Eijk R."/>
            <person name="Schleper C."/>
            <person name="Guy L."/>
            <person name="Ettema T.J."/>
        </authorList>
    </citation>
    <scope>NUCLEOTIDE SEQUENCE</scope>
</reference>
<organism evidence="1">
    <name type="scientific">marine sediment metagenome</name>
    <dbReference type="NCBI Taxonomy" id="412755"/>
    <lineage>
        <taxon>unclassified sequences</taxon>
        <taxon>metagenomes</taxon>
        <taxon>ecological metagenomes</taxon>
    </lineage>
</organism>
<proteinExistence type="predicted"/>
<name>A0A0F9LL88_9ZZZZ</name>
<dbReference type="AlphaFoldDB" id="A0A0F9LL88"/>